<organism evidence="2 3">
    <name type="scientific">Paenibacillus endophyticus</name>
    <dbReference type="NCBI Taxonomy" id="1294268"/>
    <lineage>
        <taxon>Bacteria</taxon>
        <taxon>Bacillati</taxon>
        <taxon>Bacillota</taxon>
        <taxon>Bacilli</taxon>
        <taxon>Bacillales</taxon>
        <taxon>Paenibacillaceae</taxon>
        <taxon>Paenibacillus</taxon>
    </lineage>
</organism>
<keyword evidence="3" id="KW-1185">Reference proteome</keyword>
<dbReference type="PANTHER" id="PTHR43283:SF7">
    <property type="entry name" value="BETA-LACTAMASE-RELATED DOMAIN-CONTAINING PROTEIN"/>
    <property type="match status" value="1"/>
</dbReference>
<dbReference type="PANTHER" id="PTHR43283">
    <property type="entry name" value="BETA-LACTAMASE-RELATED"/>
    <property type="match status" value="1"/>
</dbReference>
<dbReference type="InterPro" id="IPR012338">
    <property type="entry name" value="Beta-lactam/transpept-like"/>
</dbReference>
<dbReference type="InterPro" id="IPR050789">
    <property type="entry name" value="Diverse_Enzym_Activities"/>
</dbReference>
<evidence type="ECO:0000313" key="3">
    <source>
        <dbReference type="Proteomes" id="UP000518605"/>
    </source>
</evidence>
<accession>A0A7W5GD32</accession>
<gene>
    <name evidence="2" type="ORF">FHS16_005624</name>
</gene>
<name>A0A7W5GD32_9BACL</name>
<evidence type="ECO:0000259" key="1">
    <source>
        <dbReference type="Pfam" id="PF00144"/>
    </source>
</evidence>
<dbReference type="Proteomes" id="UP000518605">
    <property type="component" value="Unassembled WGS sequence"/>
</dbReference>
<dbReference type="InterPro" id="IPR001466">
    <property type="entry name" value="Beta-lactam-related"/>
</dbReference>
<reference evidence="2 3" key="1">
    <citation type="submission" date="2020-08" db="EMBL/GenBank/DDBJ databases">
        <title>Genomic Encyclopedia of Type Strains, Phase III (KMG-III): the genomes of soil and plant-associated and newly described type strains.</title>
        <authorList>
            <person name="Whitman W."/>
        </authorList>
    </citation>
    <scope>NUCLEOTIDE SEQUENCE [LARGE SCALE GENOMIC DNA]</scope>
    <source>
        <strain evidence="2 3">CECT 8234</strain>
    </source>
</reference>
<dbReference type="Gene3D" id="3.40.710.10">
    <property type="entry name" value="DD-peptidase/beta-lactamase superfamily"/>
    <property type="match status" value="1"/>
</dbReference>
<dbReference type="EMBL" id="JACHXW010000025">
    <property type="protein sequence ID" value="MBB3155516.1"/>
    <property type="molecule type" value="Genomic_DNA"/>
</dbReference>
<feature type="domain" description="Beta-lactamase-related" evidence="1">
    <location>
        <begin position="38"/>
        <end position="304"/>
    </location>
</feature>
<sequence length="479" mass="53235">MEQTTFHLPRSQPEEQGISSTAVIAFLNAIKERQLEVHSLMLLRHGRVTAEGWWAPYAPDIPHMLFSLSKSFTSTAIGFAAAEGKLSLDDEVISFFPEEAPEEAGTNLTSMRIRHLLMMGTGHALDTTDGMHQSADGNWVKAFLQVPVEHEPGTHFIYNSGATYMLAAILQKVTGQTLLDYLQPRLLEPLGIEGATWETCPRGIQIGGWGLSITTEDIAKFGQLYLQRGVWNSQRLLSEAWIDEATSKQIANGDGGASDWAQGYGYQFWRCRHGLYRGDGAFGQFCIVMPEHDAVLAMTSGTNDLQGVMDAVWDHLLPAMKQEPLPPDESAQAKLAAELKSLTLPIPQLQMDSRLEETVSGNVYSLEDNNEHWNKVVISFAGNQASFVISNLENEYTINLGRGEWVEGKTSFLQVEEKRIAASFTWLQEDTLELTMRLIETPFAFTSQIVFKEDALVWSRHSNVQPASNDIRGQVTGTV</sequence>
<dbReference type="SUPFAM" id="SSF56601">
    <property type="entry name" value="beta-lactamase/transpeptidase-like"/>
    <property type="match status" value="1"/>
</dbReference>
<comment type="caution">
    <text evidence="2">The sequence shown here is derived from an EMBL/GenBank/DDBJ whole genome shotgun (WGS) entry which is preliminary data.</text>
</comment>
<dbReference type="RefSeq" id="WP_183570271.1">
    <property type="nucleotide sequence ID" value="NZ_CBCSLB010000024.1"/>
</dbReference>
<dbReference type="AlphaFoldDB" id="A0A7W5GD32"/>
<protein>
    <submittedName>
        <fullName evidence="2">CubicO group peptidase (Beta-lactamase class C family)</fullName>
    </submittedName>
</protein>
<dbReference type="Pfam" id="PF00144">
    <property type="entry name" value="Beta-lactamase"/>
    <property type="match status" value="1"/>
</dbReference>
<proteinExistence type="predicted"/>
<evidence type="ECO:0000313" key="2">
    <source>
        <dbReference type="EMBL" id="MBB3155516.1"/>
    </source>
</evidence>